<dbReference type="NCBIfam" id="TIGR01782">
    <property type="entry name" value="TonB-Xanth-Caul"/>
    <property type="match status" value="1"/>
</dbReference>
<evidence type="ECO:0000256" key="1">
    <source>
        <dbReference type="ARBA" id="ARBA00004442"/>
    </source>
</evidence>
<dbReference type="EMBL" id="JARJJS010000002">
    <property type="protein sequence ID" value="MDF4025701.1"/>
    <property type="molecule type" value="Genomic_DNA"/>
</dbReference>
<dbReference type="Pfam" id="PF07715">
    <property type="entry name" value="Plug"/>
    <property type="match status" value="1"/>
</dbReference>
<reference evidence="7 8" key="1">
    <citation type="journal article" date="2024" name="Curr. Microbiol.">
        <title>Luteibacter sahnii sp. nov., A Novel Yellow-Colored Xanthomonadin Pigment Producing Probiotic Bacterium from Healthy Rice Seed Microbiome.</title>
        <authorList>
            <person name="Jaiswal G."/>
            <person name="Rana R."/>
            <person name="Nayak P.K."/>
            <person name="Chouhan R."/>
            <person name="Gandhi S.G."/>
            <person name="Patel H.K."/>
            <person name="Patil P.B."/>
        </authorList>
    </citation>
    <scope>NUCLEOTIDE SEQUENCE [LARGE SCALE GENOMIC DNA]</scope>
    <source>
        <strain evidence="7 8">PPL201</strain>
    </source>
</reference>
<evidence type="ECO:0000256" key="4">
    <source>
        <dbReference type="RuleBase" id="RU003357"/>
    </source>
</evidence>
<dbReference type="InterPro" id="IPR037066">
    <property type="entry name" value="Plug_dom_sf"/>
</dbReference>
<evidence type="ECO:0000259" key="5">
    <source>
        <dbReference type="Pfam" id="PF00593"/>
    </source>
</evidence>
<dbReference type="SUPFAM" id="SSF56935">
    <property type="entry name" value="Porins"/>
    <property type="match status" value="1"/>
</dbReference>
<evidence type="ECO:0000256" key="3">
    <source>
        <dbReference type="ARBA" id="ARBA00023237"/>
    </source>
</evidence>
<feature type="domain" description="TonB-dependent receptor-like beta-barrel" evidence="5">
    <location>
        <begin position="339"/>
        <end position="871"/>
    </location>
</feature>
<dbReference type="InterPro" id="IPR012910">
    <property type="entry name" value="Plug_dom"/>
</dbReference>
<keyword evidence="7" id="KW-0675">Receptor</keyword>
<keyword evidence="2 4" id="KW-0472">Membrane</keyword>
<dbReference type="InterPro" id="IPR010104">
    <property type="entry name" value="TonB_rcpt_bac"/>
</dbReference>
<name>A0ABT6BC44_9GAMM</name>
<comment type="similarity">
    <text evidence="4">Belongs to the TonB-dependent receptor family.</text>
</comment>
<dbReference type="InterPro" id="IPR000531">
    <property type="entry name" value="Beta-barrel_TonB"/>
</dbReference>
<evidence type="ECO:0000313" key="8">
    <source>
        <dbReference type="Proteomes" id="UP001528850"/>
    </source>
</evidence>
<evidence type="ECO:0000259" key="6">
    <source>
        <dbReference type="Pfam" id="PF07715"/>
    </source>
</evidence>
<evidence type="ECO:0000256" key="2">
    <source>
        <dbReference type="ARBA" id="ARBA00023136"/>
    </source>
</evidence>
<organism evidence="7 8">
    <name type="scientific">Luteibacter sahnii</name>
    <dbReference type="NCBI Taxonomy" id="3021977"/>
    <lineage>
        <taxon>Bacteria</taxon>
        <taxon>Pseudomonadati</taxon>
        <taxon>Pseudomonadota</taxon>
        <taxon>Gammaproteobacteria</taxon>
        <taxon>Lysobacterales</taxon>
        <taxon>Rhodanobacteraceae</taxon>
        <taxon>Luteibacter</taxon>
    </lineage>
</organism>
<evidence type="ECO:0000313" key="7">
    <source>
        <dbReference type="EMBL" id="MDF4025701.1"/>
    </source>
</evidence>
<dbReference type="PANTHER" id="PTHR40980">
    <property type="entry name" value="PLUG DOMAIN-CONTAINING PROTEIN"/>
    <property type="match status" value="1"/>
</dbReference>
<dbReference type="Proteomes" id="UP001528850">
    <property type="component" value="Unassembled WGS sequence"/>
</dbReference>
<feature type="domain" description="TonB-dependent receptor plug" evidence="6">
    <location>
        <begin position="62"/>
        <end position="169"/>
    </location>
</feature>
<dbReference type="Pfam" id="PF00593">
    <property type="entry name" value="TonB_dep_Rec_b-barrel"/>
    <property type="match status" value="1"/>
</dbReference>
<keyword evidence="8" id="KW-1185">Reference proteome</keyword>
<protein>
    <submittedName>
        <fullName evidence="7">TonB-dependent receptor</fullName>
    </submittedName>
</protein>
<comment type="subcellular location">
    <subcellularLocation>
        <location evidence="1 4">Cell outer membrane</location>
    </subcellularLocation>
</comment>
<dbReference type="Gene3D" id="2.40.170.20">
    <property type="entry name" value="TonB-dependent receptor, beta-barrel domain"/>
    <property type="match status" value="1"/>
</dbReference>
<gene>
    <name evidence="7" type="ORF">P3W24_12060</name>
</gene>
<keyword evidence="3" id="KW-0998">Cell outer membrane</keyword>
<comment type="caution">
    <text evidence="7">The sequence shown here is derived from an EMBL/GenBank/DDBJ whole genome shotgun (WGS) entry which is preliminary data.</text>
</comment>
<sequence>MASVIGQGATRRIAGIGAFAALSVAIGSAIAQDVPMPGGATTLEGLDVTGKALSLQKAVAEKRALPVISDGISSDEIGSIPDFGLGEAVQRIPGVAMTINNGRGEAQFLNLRGLNPDYNTVTVDGVALPSTETTTRNVSLDVLPSSLAQQVSIYKSVTPDLPADAIGGITNLRTRSAFDVPHTFASARANLARWDNQRVVAGSTPSGQAEATLTHRFGSSKQFGVVLSTSYFRRDSSSLDTAMDSDGYYAYTGGTQRLSSLRQNAAGTGSTLRPSDAVDGMVAVPDRHRWLTYDNVRTRESVFGKMEWDNLDNARAHLTGGFFQHENDEQRRAQFLSRVGPATITSPTTGSFARGAAQADDDHYDQVRRIRYVDLGGSYEPSEYSRWDVTANYAVGSYRQTTREDVFTSAASPNLAFGYTAVPSDTALFTPVQPDYFMNPDNYTQTSYLSRDERSRLGTGTIRAEFTHNLGEDAMGWGYKAGVQSVNRQQHYDLDELGYVPLRPVSLGTIGIEDVTYRPYDGAGQSMLLVDPAKAMAYFLAHPGNYALATTNARNSTLGDFDLNELTQSGYGVVSYRGDALSAMGGVRYEHTDQTVTNATAQPANSLTQFVRQTQDQHYGKWLPSAVFSYALTPELMLRGGASKTLARASYAALAQNGTPTVSVAAGTISQTLANPSLRPRESSNYDLSLEWYASPDAMVSLAAFDKHIRHEIVSLSQTQSQMNPAGLTGTYLVTTTQAQNAAAARVRGLELSLVKLHFDALPGALRGLGATFNATVLDMNGPSIVMSDGSRRVLPMLTGAAKTLFNASLLYTAGPFNAQLSANRTGKMPISFATDNPVNDVYYGRTLTYDAQLRYAVDAHLSVLMQGKNLTNARPTRLIGPHQALVKEELDNGRAYFIGVNYLL</sequence>
<keyword evidence="4" id="KW-0798">TonB box</keyword>
<accession>A0ABT6BC44</accession>
<dbReference type="CDD" id="cd01347">
    <property type="entry name" value="ligand_gated_channel"/>
    <property type="match status" value="1"/>
</dbReference>
<dbReference type="Gene3D" id="2.170.130.10">
    <property type="entry name" value="TonB-dependent receptor, plug domain"/>
    <property type="match status" value="1"/>
</dbReference>
<dbReference type="InterPro" id="IPR036942">
    <property type="entry name" value="Beta-barrel_TonB_sf"/>
</dbReference>
<proteinExistence type="inferred from homology"/>
<dbReference type="PANTHER" id="PTHR40980:SF4">
    <property type="entry name" value="TONB-DEPENDENT RECEPTOR-LIKE BETA-BARREL DOMAIN-CONTAINING PROTEIN"/>
    <property type="match status" value="1"/>
</dbReference>